<dbReference type="GO" id="GO:0016887">
    <property type="term" value="F:ATP hydrolysis activity"/>
    <property type="evidence" value="ECO:0007669"/>
    <property type="project" value="RHEA"/>
</dbReference>
<accession>A0A4V3X933</accession>
<organism evidence="3 4">
    <name type="scientific">Hermanssonia centrifuga</name>
    <dbReference type="NCBI Taxonomy" id="98765"/>
    <lineage>
        <taxon>Eukaryota</taxon>
        <taxon>Fungi</taxon>
        <taxon>Dikarya</taxon>
        <taxon>Basidiomycota</taxon>
        <taxon>Agaricomycotina</taxon>
        <taxon>Agaricomycetes</taxon>
        <taxon>Polyporales</taxon>
        <taxon>Meruliaceae</taxon>
        <taxon>Hermanssonia</taxon>
    </lineage>
</organism>
<evidence type="ECO:0000259" key="2">
    <source>
        <dbReference type="Pfam" id="PF05970"/>
    </source>
</evidence>
<evidence type="ECO:0000256" key="1">
    <source>
        <dbReference type="RuleBase" id="RU363044"/>
    </source>
</evidence>
<dbReference type="SUPFAM" id="SSF52540">
    <property type="entry name" value="P-loop containing nucleoside triphosphate hydrolases"/>
    <property type="match status" value="2"/>
</dbReference>
<dbReference type="PANTHER" id="PTHR47642">
    <property type="entry name" value="ATP-DEPENDENT DNA HELICASE"/>
    <property type="match status" value="1"/>
</dbReference>
<dbReference type="Gene3D" id="3.40.50.300">
    <property type="entry name" value="P-loop containing nucleotide triphosphate hydrolases"/>
    <property type="match status" value="1"/>
</dbReference>
<comment type="cofactor">
    <cofactor evidence="1">
        <name>Mg(2+)</name>
        <dbReference type="ChEBI" id="CHEBI:18420"/>
    </cofactor>
</comment>
<reference evidence="3 4" key="1">
    <citation type="submission" date="2019-02" db="EMBL/GenBank/DDBJ databases">
        <title>Genome sequencing of the rare red list fungi Phlebia centrifuga.</title>
        <authorList>
            <person name="Buettner E."/>
            <person name="Kellner H."/>
        </authorList>
    </citation>
    <scope>NUCLEOTIDE SEQUENCE [LARGE SCALE GENOMIC DNA]</scope>
    <source>
        <strain evidence="3 4">DSM 108282</strain>
    </source>
</reference>
<comment type="catalytic activity">
    <reaction evidence="1">
        <text>ATP + H2O = ADP + phosphate + H(+)</text>
        <dbReference type="Rhea" id="RHEA:13065"/>
        <dbReference type="ChEBI" id="CHEBI:15377"/>
        <dbReference type="ChEBI" id="CHEBI:15378"/>
        <dbReference type="ChEBI" id="CHEBI:30616"/>
        <dbReference type="ChEBI" id="CHEBI:43474"/>
        <dbReference type="ChEBI" id="CHEBI:456216"/>
        <dbReference type="EC" id="5.6.2.3"/>
    </reaction>
</comment>
<dbReference type="PANTHER" id="PTHR47642:SF6">
    <property type="entry name" value="ATP-DEPENDENT DNA HELICASE"/>
    <property type="match status" value="1"/>
</dbReference>
<name>A0A4V3X933_9APHY</name>
<dbReference type="GO" id="GO:0006310">
    <property type="term" value="P:DNA recombination"/>
    <property type="evidence" value="ECO:0007669"/>
    <property type="project" value="UniProtKB-KW"/>
</dbReference>
<dbReference type="GO" id="GO:0005524">
    <property type="term" value="F:ATP binding"/>
    <property type="evidence" value="ECO:0007669"/>
    <property type="project" value="UniProtKB-KW"/>
</dbReference>
<keyword evidence="4" id="KW-1185">Reference proteome</keyword>
<dbReference type="GO" id="GO:0006281">
    <property type="term" value="P:DNA repair"/>
    <property type="evidence" value="ECO:0007669"/>
    <property type="project" value="UniProtKB-KW"/>
</dbReference>
<dbReference type="InterPro" id="IPR010285">
    <property type="entry name" value="DNA_helicase_pif1-like_DEAD"/>
</dbReference>
<keyword evidence="1" id="KW-0234">DNA repair</keyword>
<dbReference type="Pfam" id="PF05970">
    <property type="entry name" value="PIF1"/>
    <property type="match status" value="1"/>
</dbReference>
<keyword evidence="1" id="KW-0347">Helicase</keyword>
<keyword evidence="1" id="KW-0378">Hydrolase</keyword>
<evidence type="ECO:0000313" key="3">
    <source>
        <dbReference type="EMBL" id="THG92702.1"/>
    </source>
</evidence>
<dbReference type="EMBL" id="SGPJ01000991">
    <property type="protein sequence ID" value="THG92702.1"/>
    <property type="molecule type" value="Genomic_DNA"/>
</dbReference>
<dbReference type="InterPro" id="IPR051055">
    <property type="entry name" value="PIF1_helicase"/>
</dbReference>
<dbReference type="GO" id="GO:0000723">
    <property type="term" value="P:telomere maintenance"/>
    <property type="evidence" value="ECO:0007669"/>
    <property type="project" value="InterPro"/>
</dbReference>
<proteinExistence type="inferred from homology"/>
<dbReference type="InterPro" id="IPR027417">
    <property type="entry name" value="P-loop_NTPase"/>
</dbReference>
<comment type="caution">
    <text evidence="3">The sequence shown here is derived from an EMBL/GenBank/DDBJ whole genome shotgun (WGS) entry which is preliminary data.</text>
</comment>
<dbReference type="GO" id="GO:0043139">
    <property type="term" value="F:5'-3' DNA helicase activity"/>
    <property type="evidence" value="ECO:0007669"/>
    <property type="project" value="UniProtKB-EC"/>
</dbReference>
<feature type="domain" description="DNA helicase Pif1-like DEAD-box helicase" evidence="2">
    <location>
        <begin position="183"/>
        <end position="324"/>
    </location>
</feature>
<comment type="similarity">
    <text evidence="1">Belongs to the helicase family.</text>
</comment>
<sequence>MDDSEGNFGGNDEIDPADNGVASETVVSEAAIARALAQQTSPSELLHAKYAIEVAKGAKIFPAGECLWTPTNNDISNATGGDFAQLVGWQTQMQADVARLNGLVPPVSTPAPGREDPGVVARVEDTHDFGGPSVRPAPTDDTVGVLAAADPAMLKPAQFRAFDIIRWHLNQTLSGHEPPPLRLILYGEGGTGKSKVIQTVTEEFVARGAQAMLVKAAYTGVAASLIDGKTTHTIAALTVKRGDEQTVSDKTKAKLQDIWREKRYLIVDEFSMLGKSHLVRMERSIAIGKEGGEGHRAGITWGGVNIILCGDLHQFPPVAQGSQEFLFHPGVLGNGQIGIGRRLYEEFNLVVILNEQMRVTDPIWRDMLLHLRRGEVRRHHITMLRQLILAQGSEAAAIDFHNGPWAEASLVTPRHAVRNLWNANGARKHCAQSGQQLFVCTAQDRMYNGGDVFTELGLAERYAVANRSKTDSRQHKKDLPNVIELAKGMIVLVTQNLETDLDLTNGSRGTIIDIILHEDEPPLSQEPIVVLKYLPVYVLVKMARTRASKLNGLEEGVIPVEPAKHTMRIKLDTRAGKSITRTVHRRQFPITPAYAFTDYRSQGQTLPYVIVDIASPPTGTLSLFNLYVALSRSSGRDTIRILRDFDDKLFRQSHEPELLIEDERLEALDRVTKQWWQQMGGEARQLEALQ</sequence>
<dbReference type="Proteomes" id="UP000309038">
    <property type="component" value="Unassembled WGS sequence"/>
</dbReference>
<protein>
    <recommendedName>
        <fullName evidence="1">ATP-dependent DNA helicase</fullName>
        <ecNumber evidence="1">5.6.2.3</ecNumber>
    </recommendedName>
</protein>
<keyword evidence="1" id="KW-0227">DNA damage</keyword>
<dbReference type="EC" id="5.6.2.3" evidence="1"/>
<gene>
    <name evidence="3" type="ORF">EW026_g8293</name>
</gene>
<keyword evidence="1" id="KW-0547">Nucleotide-binding</keyword>
<keyword evidence="1" id="KW-0233">DNA recombination</keyword>
<dbReference type="AlphaFoldDB" id="A0A4V3X933"/>
<keyword evidence="1" id="KW-0067">ATP-binding</keyword>
<evidence type="ECO:0000313" key="4">
    <source>
        <dbReference type="Proteomes" id="UP000309038"/>
    </source>
</evidence>